<name>A0A849SVM5_UNCEI</name>
<organism evidence="1 2">
    <name type="scientific">Eiseniibacteriota bacterium</name>
    <dbReference type="NCBI Taxonomy" id="2212470"/>
    <lineage>
        <taxon>Bacteria</taxon>
        <taxon>Candidatus Eiseniibacteriota</taxon>
    </lineage>
</organism>
<dbReference type="SUPFAM" id="SSF101898">
    <property type="entry name" value="NHL repeat"/>
    <property type="match status" value="1"/>
</dbReference>
<dbReference type="Proteomes" id="UP000580839">
    <property type="component" value="Unassembled WGS sequence"/>
</dbReference>
<evidence type="ECO:0000313" key="2">
    <source>
        <dbReference type="Proteomes" id="UP000580839"/>
    </source>
</evidence>
<comment type="caution">
    <text evidence="1">The sequence shown here is derived from an EMBL/GenBank/DDBJ whole genome shotgun (WGS) entry which is preliminary data.</text>
</comment>
<reference evidence="1 2" key="1">
    <citation type="submission" date="2020-04" db="EMBL/GenBank/DDBJ databases">
        <title>Metagenomic profiling of ammonia- and methane-oxidizing microorganisms in a Dutch drinking water treatment plant.</title>
        <authorList>
            <person name="Poghosyan L."/>
            <person name="Leucker S."/>
        </authorList>
    </citation>
    <scope>NUCLEOTIDE SEQUENCE [LARGE SCALE GENOMIC DNA]</scope>
    <source>
        <strain evidence="1">S-RSF-IL-03</strain>
    </source>
</reference>
<evidence type="ECO:0008006" key="3">
    <source>
        <dbReference type="Google" id="ProtNLM"/>
    </source>
</evidence>
<accession>A0A849SVM5</accession>
<dbReference type="InterPro" id="IPR011042">
    <property type="entry name" value="6-blade_b-propeller_TolB-like"/>
</dbReference>
<dbReference type="AlphaFoldDB" id="A0A849SVM5"/>
<dbReference type="Gene3D" id="2.120.10.30">
    <property type="entry name" value="TolB, C-terminal domain"/>
    <property type="match status" value="2"/>
</dbReference>
<protein>
    <recommendedName>
        <fullName evidence="3">SMP-30/Gluconolactonase/LRE-like region domain-containing protein</fullName>
    </recommendedName>
</protein>
<dbReference type="EMBL" id="JABFRW010000033">
    <property type="protein sequence ID" value="NOT33219.1"/>
    <property type="molecule type" value="Genomic_DNA"/>
</dbReference>
<gene>
    <name evidence="1" type="ORF">HOP12_03515</name>
</gene>
<sequence>MGRRNVRSLLVLIATSLALNSIEARPAVAVGGLLDMYVTGDVSNTVRVYTGATGSYLGILTPTTHSPLGIHFGPLNGRVLVGGFNGMFEFDAATGAFIKSYGPVAWQWAGVYAPNGNVFVTSTLSDQLIEYDSVTGGFVQVKTNIPGGPADMAFGPNGNLYVCQYGGNGVVEVDPTSGAIVSSWSLPGIGRGNDVAFLNGEILVTALGTNQVFRFDSTPAHNFLGSFSGTGWGNTHGIAISPHDGHIYVVDGVSAQVHKFDPLTFVEVNAAVLTPAPGDKVVDLDFRRDERPTVSVSSSWGRIKALYR</sequence>
<proteinExistence type="predicted"/>
<evidence type="ECO:0000313" key="1">
    <source>
        <dbReference type="EMBL" id="NOT33219.1"/>
    </source>
</evidence>